<dbReference type="InterPro" id="IPR050969">
    <property type="entry name" value="Dev_Signal_Modulators"/>
</dbReference>
<gene>
    <name evidence="6" type="ORF">MEDL_18086</name>
</gene>
<dbReference type="OrthoDB" id="10001041at2759"/>
<dbReference type="Proteomes" id="UP000683360">
    <property type="component" value="Unassembled WGS sequence"/>
</dbReference>
<dbReference type="InterPro" id="IPR058727">
    <property type="entry name" value="Helical_Vwde"/>
</dbReference>
<keyword evidence="1" id="KW-0732">Signal</keyword>
<sequence length="930" mass="105204">MKSIKIASDVGLDRGSPCYQYSVIQNEEKRSPVYVTDQSVDDIISDDRLDNNWYRIISENGDEMPNYPPGLYHCGTINPIWLNGSLPTIDGENVTQETCLQTVNNTCKEKIETQIINCGNMFYVYRLQNTTRNSGYCFGSGPVRCPDGLSSESGFFPGCSASFPNVTVFPLVISVLIEGPVYNIPNYDPTPSLISAFKCNVGNTMGNYVYDIYWYINGNSVKLIKNVPYDDINSVLKDSDWTDIYHMNMDVTCAVRIRASVGSLPSPLYESQVFKAGLYPEKYDYTVIEGDHVNIQFTSTVPVGCIGSHTDLLFNCYQNFYIYQPNYNKDEPINCHNNIVERDIVFRTDFCGIRVGNLDWKEKKHLQVTVIDKDSSLTGRLCQSYNDPHITTFDGRLYHYMDVGEYVIYRNDRGPYWVTLPIGTEVKFTVASYSSFITMISIKPSIYDVKDARGLCGVPSLTKDPSDDFYHREKGPISDDQEFARSWKILPTISPDEQLFIPDPHFLTEDSNPEIENDNKNANLSAGSYCVCEKQAEPNDEDFYTSQCSLSDSTEYCSSDTESGPGNNIPSNPVVTTCTSNMQKRSLSLRTRRSVTDNDDIVLDTIPLEYDDDVNDNVTIFNHLFQQEPDYTNEWTKEKANLTCTERIMKSIPSDLPDVPGLTNIDYIQSCMLDIKNTGGTTFVEDTIGAVQTKAIMELSRNQTLLITKTDNNGSQSILDYVKGLLCPNNCSGNGTCTSGVCLCDEGYNGDDCLEESSKPPLNIEIPANGLCGTRERNVRRTNVYGMFNAKIVWCRRRHFQIFKGSHKFTSDEDTIQADYRNLYMVSVDLQSARRKRSVSGDVMAEGFELRFSNDEQNFGDIVNVVIYDEQCFTCNATSLKCDPVVDIFKIEKINMKRIEKKNNTPTDEMWDIYRGNGRKQEQMNVGIKY</sequence>
<evidence type="ECO:0000313" key="6">
    <source>
        <dbReference type="EMBL" id="CAG2203564.1"/>
    </source>
</evidence>
<dbReference type="FunFam" id="2.10.25.10:FF:000001">
    <property type="entry name" value="Tenascin C"/>
    <property type="match status" value="1"/>
</dbReference>
<organism evidence="6 7">
    <name type="scientific">Mytilus edulis</name>
    <name type="common">Blue mussel</name>
    <dbReference type="NCBI Taxonomy" id="6550"/>
    <lineage>
        <taxon>Eukaryota</taxon>
        <taxon>Metazoa</taxon>
        <taxon>Spiralia</taxon>
        <taxon>Lophotrochozoa</taxon>
        <taxon>Mollusca</taxon>
        <taxon>Bivalvia</taxon>
        <taxon>Autobranchia</taxon>
        <taxon>Pteriomorphia</taxon>
        <taxon>Mytilida</taxon>
        <taxon>Mytiloidea</taxon>
        <taxon>Mytilidae</taxon>
        <taxon>Mytilinae</taxon>
        <taxon>Mytilus</taxon>
    </lineage>
</organism>
<name>A0A8S3REL0_MYTED</name>
<dbReference type="PROSITE" id="PS00022">
    <property type="entry name" value="EGF_1"/>
    <property type="match status" value="1"/>
</dbReference>
<reference evidence="6" key="1">
    <citation type="submission" date="2021-03" db="EMBL/GenBank/DDBJ databases">
        <authorList>
            <person name="Bekaert M."/>
        </authorList>
    </citation>
    <scope>NUCLEOTIDE SEQUENCE</scope>
</reference>
<evidence type="ECO:0000259" key="4">
    <source>
        <dbReference type="PROSITE" id="PS00022"/>
    </source>
</evidence>
<evidence type="ECO:0000256" key="3">
    <source>
        <dbReference type="ARBA" id="ARBA00023180"/>
    </source>
</evidence>
<evidence type="ECO:0000313" key="7">
    <source>
        <dbReference type="Proteomes" id="UP000683360"/>
    </source>
</evidence>
<dbReference type="PROSITE" id="PS01186">
    <property type="entry name" value="EGF_2"/>
    <property type="match status" value="1"/>
</dbReference>
<dbReference type="EMBL" id="CAJPWZ010000923">
    <property type="protein sequence ID" value="CAG2203564.1"/>
    <property type="molecule type" value="Genomic_DNA"/>
</dbReference>
<dbReference type="InterPro" id="IPR000742">
    <property type="entry name" value="EGF"/>
</dbReference>
<dbReference type="GO" id="GO:0005102">
    <property type="term" value="F:signaling receptor binding"/>
    <property type="evidence" value="ECO:0007669"/>
    <property type="project" value="TreeGrafter"/>
</dbReference>
<dbReference type="Gene3D" id="2.10.25.10">
    <property type="entry name" value="Laminin"/>
    <property type="match status" value="1"/>
</dbReference>
<dbReference type="Pfam" id="PF23283">
    <property type="entry name" value="D8C_UMOD"/>
    <property type="match status" value="1"/>
</dbReference>
<dbReference type="InterPro" id="IPR057774">
    <property type="entry name" value="D8C_UMOD/GP2/OIT3-like"/>
</dbReference>
<dbReference type="Pfam" id="PF23106">
    <property type="entry name" value="EGF_Teneurin"/>
    <property type="match status" value="1"/>
</dbReference>
<keyword evidence="7" id="KW-1185">Reference proteome</keyword>
<protein>
    <recommendedName>
        <fullName evidence="4 5">EGF-like domain-containing protein</fullName>
    </recommendedName>
</protein>
<keyword evidence="3" id="KW-0325">Glycoprotein</keyword>
<evidence type="ECO:0000259" key="5">
    <source>
        <dbReference type="PROSITE" id="PS01186"/>
    </source>
</evidence>
<feature type="domain" description="EGF-like" evidence="4 5">
    <location>
        <begin position="742"/>
        <end position="753"/>
    </location>
</feature>
<evidence type="ECO:0000256" key="2">
    <source>
        <dbReference type="ARBA" id="ARBA00023157"/>
    </source>
</evidence>
<dbReference type="PANTHER" id="PTHR14949">
    <property type="entry name" value="EGF-LIKE-DOMAIN, MULTIPLE 7, 8"/>
    <property type="match status" value="1"/>
</dbReference>
<evidence type="ECO:0000256" key="1">
    <source>
        <dbReference type="ARBA" id="ARBA00022729"/>
    </source>
</evidence>
<comment type="caution">
    <text evidence="6">The sequence shown here is derived from an EMBL/GenBank/DDBJ whole genome shotgun (WGS) entry which is preliminary data.</text>
</comment>
<proteinExistence type="predicted"/>
<keyword evidence="2" id="KW-1015">Disulfide bond</keyword>
<dbReference type="AlphaFoldDB" id="A0A8S3REL0"/>
<dbReference type="GO" id="GO:0009986">
    <property type="term" value="C:cell surface"/>
    <property type="evidence" value="ECO:0007669"/>
    <property type="project" value="TreeGrafter"/>
</dbReference>
<dbReference type="Pfam" id="PF26129">
    <property type="entry name" value="Vwde"/>
    <property type="match status" value="1"/>
</dbReference>
<dbReference type="GO" id="GO:0005576">
    <property type="term" value="C:extracellular region"/>
    <property type="evidence" value="ECO:0007669"/>
    <property type="project" value="TreeGrafter"/>
</dbReference>
<accession>A0A8S3REL0</accession>
<dbReference type="PANTHER" id="PTHR14949:SF54">
    <property type="entry name" value="VWFD DOMAIN-CONTAINING PROTEIN"/>
    <property type="match status" value="1"/>
</dbReference>